<name>A0A1D2JCM6_PARBR</name>
<accession>A0A1D2JCM6</accession>
<protein>
    <submittedName>
        <fullName evidence="1">Uncharacterized protein</fullName>
    </submittedName>
</protein>
<sequence length="341" mass="39264">MDGILSDKVKERLQSARVSRLYNIICFRIIAAATELKQERAVMDWTIWRLLHHEPAHKYFDKNEPGPTSQTLKLFAESLIAYHATLLSLESDIKKDAPEYIRTQLREKYNLSTRVRERFMMMHSEESRRSTSCWESIHQKGKESWTLQWNENVESSPFICMVTVKGRDPDLALTFSSLRHSITSLAQRDGFKDRIQIHANALTAARNQVLNHKNSVIAEFECDEEIISINKNIAELTRRFAGKPDEYLELKSERSIFIYLRQGDLKENLFKQASLVSDIGRQCLQDMVNLCMSTEGVAYYPGLSPVDRLCDYLPAGPRKTYSAVSKKIAECHVLSAAILKW</sequence>
<proteinExistence type="predicted"/>
<dbReference type="PANTHER" id="PTHR37535">
    <property type="entry name" value="FLUG DOMAIN PROTEIN"/>
    <property type="match status" value="1"/>
</dbReference>
<evidence type="ECO:0000313" key="2">
    <source>
        <dbReference type="Proteomes" id="UP000242814"/>
    </source>
</evidence>
<dbReference type="VEuPathDB" id="FungiDB:PABG_11724"/>
<dbReference type="VEuPathDB" id="FungiDB:PABG_11725"/>
<gene>
    <name evidence="1" type="ORF">ACO22_04582</name>
</gene>
<reference evidence="1 2" key="1">
    <citation type="submission" date="2016-06" db="EMBL/GenBank/DDBJ databases">
        <authorList>
            <person name="Kjaerup R.B."/>
            <person name="Dalgaard T.S."/>
            <person name="Juul-Madsen H.R."/>
        </authorList>
    </citation>
    <scope>NUCLEOTIDE SEQUENCE [LARGE SCALE GENOMIC DNA]</scope>
    <source>
        <strain evidence="1 2">Pb300</strain>
    </source>
</reference>
<comment type="caution">
    <text evidence="1">The sequence shown here is derived from an EMBL/GenBank/DDBJ whole genome shotgun (WGS) entry which is preliminary data.</text>
</comment>
<dbReference type="VEuPathDB" id="FungiDB:PADG_11323"/>
<organism evidence="1 2">
    <name type="scientific">Paracoccidioides brasiliensis</name>
    <dbReference type="NCBI Taxonomy" id="121759"/>
    <lineage>
        <taxon>Eukaryota</taxon>
        <taxon>Fungi</taxon>
        <taxon>Dikarya</taxon>
        <taxon>Ascomycota</taxon>
        <taxon>Pezizomycotina</taxon>
        <taxon>Eurotiomycetes</taxon>
        <taxon>Eurotiomycetidae</taxon>
        <taxon>Onygenales</taxon>
        <taxon>Ajellomycetaceae</taxon>
        <taxon>Paracoccidioides</taxon>
    </lineage>
</organism>
<evidence type="ECO:0000313" key="1">
    <source>
        <dbReference type="EMBL" id="ODH26490.1"/>
    </source>
</evidence>
<dbReference type="Proteomes" id="UP000242814">
    <property type="component" value="Unassembled WGS sequence"/>
</dbReference>
<dbReference type="VEuPathDB" id="FungiDB:PADG_11325"/>
<dbReference type="PANTHER" id="PTHR37535:SF3">
    <property type="entry name" value="FLUG DOMAIN-CONTAINING PROTEIN"/>
    <property type="match status" value="1"/>
</dbReference>
<dbReference type="EMBL" id="LZYO01000185">
    <property type="protein sequence ID" value="ODH26490.1"/>
    <property type="molecule type" value="Genomic_DNA"/>
</dbReference>
<dbReference type="VEuPathDB" id="FungiDB:PADG_11324"/>
<dbReference type="VEuPathDB" id="FungiDB:PABG_11723"/>
<dbReference type="AlphaFoldDB" id="A0A1D2JCM6"/>